<protein>
    <submittedName>
        <fullName evidence="2">Uncharacterized protein</fullName>
    </submittedName>
</protein>
<comment type="caution">
    <text evidence="2">The sequence shown here is derived from an EMBL/GenBank/DDBJ whole genome shotgun (WGS) entry which is preliminary data.</text>
</comment>
<keyword evidence="1" id="KW-0472">Membrane</keyword>
<dbReference type="PATRIC" id="fig|997884.3.peg.2620"/>
<dbReference type="Proteomes" id="UP000003089">
    <property type="component" value="Unassembled WGS sequence"/>
</dbReference>
<dbReference type="eggNOG" id="COG2755">
    <property type="taxonomic scope" value="Bacteria"/>
</dbReference>
<evidence type="ECO:0000256" key="1">
    <source>
        <dbReference type="SAM" id="Phobius"/>
    </source>
</evidence>
<feature type="transmembrane region" description="Helical" evidence="1">
    <location>
        <begin position="6"/>
        <end position="24"/>
    </location>
</feature>
<evidence type="ECO:0000313" key="2">
    <source>
        <dbReference type="EMBL" id="EIY49991.1"/>
    </source>
</evidence>
<dbReference type="InterPro" id="IPR036514">
    <property type="entry name" value="SGNH_hydro_sf"/>
</dbReference>
<dbReference type="RefSeq" id="WP_007485633.1">
    <property type="nucleotide sequence ID" value="NZ_JH724314.1"/>
</dbReference>
<name>I9S327_9BACE</name>
<dbReference type="AlphaFoldDB" id="I9S327"/>
<dbReference type="SUPFAM" id="SSF52266">
    <property type="entry name" value="SGNH hydrolase"/>
    <property type="match status" value="1"/>
</dbReference>
<proteinExistence type="predicted"/>
<evidence type="ECO:0000313" key="3">
    <source>
        <dbReference type="Proteomes" id="UP000003089"/>
    </source>
</evidence>
<dbReference type="EMBL" id="AGXS01000016">
    <property type="protein sequence ID" value="EIY49991.1"/>
    <property type="molecule type" value="Genomic_DNA"/>
</dbReference>
<accession>I9S327</accession>
<dbReference type="STRING" id="997884.HMPREF1068_02550"/>
<dbReference type="HOGENOM" id="CLU_074044_0_0_10"/>
<gene>
    <name evidence="2" type="ORF">HMPREF1068_02550</name>
</gene>
<sequence>MRNTRFFFLFVNLFAVLCILDYGIGKFLEYLYFNQKQGKLYNITYAIEEQTNDVIIMGSSRAMHHYNPDIISDSLKLSCYNVGYDGQGILYHEAILNTILQRYTPKIIILDVNNYELSINEASYDLLSILNPYVAKHPILKETVNQKGKFERYKFLSHIYPYNSLFARIIMGNLNFSTKDVSENGFTAQTGIWEKPMDSITFLKNEILDKQKVHSLNKFLKECKKKDTSLYVIYSPTYRKEKNVSKSINYIKNTCKEYDIPFISYQNNPNFTNNLLFHDFDHLNDKGAEYFSSDIVTYIKKIRNH</sequence>
<organism evidence="2 3">
    <name type="scientific">Bacteroides nordii CL02T12C05</name>
    <dbReference type="NCBI Taxonomy" id="997884"/>
    <lineage>
        <taxon>Bacteria</taxon>
        <taxon>Pseudomonadati</taxon>
        <taxon>Bacteroidota</taxon>
        <taxon>Bacteroidia</taxon>
        <taxon>Bacteroidales</taxon>
        <taxon>Bacteroidaceae</taxon>
        <taxon>Bacteroides</taxon>
    </lineage>
</organism>
<keyword evidence="1" id="KW-1133">Transmembrane helix</keyword>
<keyword evidence="1" id="KW-0812">Transmembrane</keyword>
<reference evidence="2 3" key="1">
    <citation type="submission" date="2012-02" db="EMBL/GenBank/DDBJ databases">
        <title>The Genome Sequence of Bacteroides nordii CL02T12C05.</title>
        <authorList>
            <consortium name="The Broad Institute Genome Sequencing Platform"/>
            <person name="Earl A."/>
            <person name="Ward D."/>
            <person name="Feldgarden M."/>
            <person name="Gevers D."/>
            <person name="Zitomersky N.L."/>
            <person name="Coyne M.J."/>
            <person name="Comstock L.E."/>
            <person name="Young S.K."/>
            <person name="Zeng Q."/>
            <person name="Gargeya S."/>
            <person name="Fitzgerald M."/>
            <person name="Haas B."/>
            <person name="Abouelleil A."/>
            <person name="Alvarado L."/>
            <person name="Arachchi H.M."/>
            <person name="Berlin A."/>
            <person name="Chapman S.B."/>
            <person name="Gearin G."/>
            <person name="Goldberg J."/>
            <person name="Griggs A."/>
            <person name="Gujja S."/>
            <person name="Hansen M."/>
            <person name="Heiman D."/>
            <person name="Howarth C."/>
            <person name="Larimer J."/>
            <person name="Lui A."/>
            <person name="MacDonald P.J.P."/>
            <person name="McCowen C."/>
            <person name="Montmayeur A."/>
            <person name="Murphy C."/>
            <person name="Neiman D."/>
            <person name="Pearson M."/>
            <person name="Priest M."/>
            <person name="Roberts A."/>
            <person name="Saif S."/>
            <person name="Shea T."/>
            <person name="Sisk P."/>
            <person name="Stolte C."/>
            <person name="Sykes S."/>
            <person name="Wortman J."/>
            <person name="Nusbaum C."/>
            <person name="Birren B."/>
        </authorList>
    </citation>
    <scope>NUCLEOTIDE SEQUENCE [LARGE SCALE GENOMIC DNA]</scope>
    <source>
        <strain evidence="2 3">CL02T12C05</strain>
    </source>
</reference>
<keyword evidence="3" id="KW-1185">Reference proteome</keyword>
<dbReference type="Gene3D" id="3.40.50.1110">
    <property type="entry name" value="SGNH hydrolase"/>
    <property type="match status" value="1"/>
</dbReference>
<dbReference type="GO" id="GO:0016788">
    <property type="term" value="F:hydrolase activity, acting on ester bonds"/>
    <property type="evidence" value="ECO:0007669"/>
    <property type="project" value="UniProtKB-ARBA"/>
</dbReference>